<organism evidence="2 3">
    <name type="scientific">Panicum virgatum</name>
    <name type="common">Blackwell switchgrass</name>
    <dbReference type="NCBI Taxonomy" id="38727"/>
    <lineage>
        <taxon>Eukaryota</taxon>
        <taxon>Viridiplantae</taxon>
        <taxon>Streptophyta</taxon>
        <taxon>Embryophyta</taxon>
        <taxon>Tracheophyta</taxon>
        <taxon>Spermatophyta</taxon>
        <taxon>Magnoliopsida</taxon>
        <taxon>Liliopsida</taxon>
        <taxon>Poales</taxon>
        <taxon>Poaceae</taxon>
        <taxon>PACMAD clade</taxon>
        <taxon>Panicoideae</taxon>
        <taxon>Panicodae</taxon>
        <taxon>Paniceae</taxon>
        <taxon>Panicinae</taxon>
        <taxon>Panicum</taxon>
        <taxon>Panicum sect. Hiantes</taxon>
    </lineage>
</organism>
<feature type="region of interest" description="Disordered" evidence="1">
    <location>
        <begin position="15"/>
        <end position="98"/>
    </location>
</feature>
<name>A0A8T0SQF2_PANVG</name>
<reference evidence="2" key="1">
    <citation type="submission" date="2020-05" db="EMBL/GenBank/DDBJ databases">
        <title>WGS assembly of Panicum virgatum.</title>
        <authorList>
            <person name="Lovell J.T."/>
            <person name="Jenkins J."/>
            <person name="Shu S."/>
            <person name="Juenger T.E."/>
            <person name="Schmutz J."/>
        </authorList>
    </citation>
    <scope>NUCLEOTIDE SEQUENCE</scope>
    <source>
        <strain evidence="2">AP13</strain>
    </source>
</reference>
<evidence type="ECO:0000256" key="1">
    <source>
        <dbReference type="SAM" id="MobiDB-lite"/>
    </source>
</evidence>
<accession>A0A8T0SQF2</accession>
<dbReference type="Proteomes" id="UP000823388">
    <property type="component" value="Chromosome 5K"/>
</dbReference>
<proteinExistence type="predicted"/>
<evidence type="ECO:0000313" key="3">
    <source>
        <dbReference type="Proteomes" id="UP000823388"/>
    </source>
</evidence>
<comment type="caution">
    <text evidence="2">The sequence shown here is derived from an EMBL/GenBank/DDBJ whole genome shotgun (WGS) entry which is preliminary data.</text>
</comment>
<evidence type="ECO:0000313" key="2">
    <source>
        <dbReference type="EMBL" id="KAG2599355.1"/>
    </source>
</evidence>
<dbReference type="EMBL" id="CM029045">
    <property type="protein sequence ID" value="KAG2599355.1"/>
    <property type="molecule type" value="Genomic_DNA"/>
</dbReference>
<keyword evidence="3" id="KW-1185">Reference proteome</keyword>
<dbReference type="AlphaFoldDB" id="A0A8T0SQF2"/>
<feature type="compositionally biased region" description="Polar residues" evidence="1">
    <location>
        <begin position="15"/>
        <end position="29"/>
    </location>
</feature>
<protein>
    <submittedName>
        <fullName evidence="2">Uncharacterized protein</fullName>
    </submittedName>
</protein>
<feature type="compositionally biased region" description="Gly residues" evidence="1">
    <location>
        <begin position="32"/>
        <end position="41"/>
    </location>
</feature>
<gene>
    <name evidence="2" type="ORF">PVAP13_5KG450114</name>
</gene>
<sequence length="134" mass="14596">MKSLPPVHLLQSARKQLWTTPTPWEQPSSWGLGEGRGGGGVPRRAGYLGQLCRRGPSTSGGEQQAWRGDSRSSPAGSACEQQPAAFARDPTPPPSTRSCCYSWSAEPLFSLGQWSEVVASREDDRGRRFPICPR</sequence>